<accession>A0A2N5UZ18</accession>
<keyword evidence="2" id="KW-1185">Reference proteome</keyword>
<organism evidence="1 2">
    <name type="scientific">Puccinia coronata f. sp. avenae</name>
    <dbReference type="NCBI Taxonomy" id="200324"/>
    <lineage>
        <taxon>Eukaryota</taxon>
        <taxon>Fungi</taxon>
        <taxon>Dikarya</taxon>
        <taxon>Basidiomycota</taxon>
        <taxon>Pucciniomycotina</taxon>
        <taxon>Pucciniomycetes</taxon>
        <taxon>Pucciniales</taxon>
        <taxon>Pucciniaceae</taxon>
        <taxon>Puccinia</taxon>
    </lineage>
</organism>
<sequence>MPPEEIALNPLLKSMDLDAPEIPALPEKTPKNKSCVAANNNTDNQHAQRACARPINTACSRCTPLWKGVQGLHAIPSTLHAMCTPTIGVHMASRQAGVQSLQACLEGVQSLHALWTGVQALHALWTGVQALHACRLT</sequence>
<dbReference type="OrthoDB" id="10070978at2759"/>
<proteinExistence type="predicted"/>
<dbReference type="AlphaFoldDB" id="A0A2N5UZ18"/>
<comment type="caution">
    <text evidence="1">The sequence shown here is derived from an EMBL/GenBank/DDBJ whole genome shotgun (WGS) entry which is preliminary data.</text>
</comment>
<evidence type="ECO:0000313" key="1">
    <source>
        <dbReference type="EMBL" id="PLW43002.1"/>
    </source>
</evidence>
<protein>
    <submittedName>
        <fullName evidence="1">Uncharacterized protein</fullName>
    </submittedName>
</protein>
<dbReference type="EMBL" id="PGCJ01000152">
    <property type="protein sequence ID" value="PLW43002.1"/>
    <property type="molecule type" value="Genomic_DNA"/>
</dbReference>
<dbReference type="Proteomes" id="UP000235388">
    <property type="component" value="Unassembled WGS sequence"/>
</dbReference>
<gene>
    <name evidence="1" type="ORF">PCANC_10035</name>
</gene>
<name>A0A2N5UZ18_9BASI</name>
<evidence type="ECO:0000313" key="2">
    <source>
        <dbReference type="Proteomes" id="UP000235388"/>
    </source>
</evidence>
<reference evidence="1 2" key="1">
    <citation type="submission" date="2017-11" db="EMBL/GenBank/DDBJ databases">
        <title>De novo assembly and phasing of dikaryotic genomes from two isolates of Puccinia coronata f. sp. avenae, the causal agent of oat crown rust.</title>
        <authorList>
            <person name="Miller M.E."/>
            <person name="Zhang Y."/>
            <person name="Omidvar V."/>
            <person name="Sperschneider J."/>
            <person name="Schwessinger B."/>
            <person name="Raley C."/>
            <person name="Palmer J.M."/>
            <person name="Garnica D."/>
            <person name="Upadhyaya N."/>
            <person name="Rathjen J."/>
            <person name="Taylor J.M."/>
            <person name="Park R.F."/>
            <person name="Dodds P.N."/>
            <person name="Hirsch C.D."/>
            <person name="Kianian S.F."/>
            <person name="Figueroa M."/>
        </authorList>
    </citation>
    <scope>NUCLEOTIDE SEQUENCE [LARGE SCALE GENOMIC DNA]</scope>
    <source>
        <strain evidence="1">12NC29</strain>
    </source>
</reference>